<dbReference type="GO" id="GO:0003700">
    <property type="term" value="F:DNA-binding transcription factor activity"/>
    <property type="evidence" value="ECO:0007669"/>
    <property type="project" value="InterPro"/>
</dbReference>
<keyword evidence="3" id="KW-0238">DNA-binding</keyword>
<evidence type="ECO:0000313" key="8">
    <source>
        <dbReference type="EMBL" id="KAF0916354.1"/>
    </source>
</evidence>
<evidence type="ECO:0000256" key="6">
    <source>
        <dbReference type="SAM" id="MobiDB-lite"/>
    </source>
</evidence>
<keyword evidence="4" id="KW-0804">Transcription</keyword>
<keyword evidence="9" id="KW-1185">Reference proteome</keyword>
<dbReference type="GO" id="GO:0005634">
    <property type="term" value="C:nucleus"/>
    <property type="evidence" value="ECO:0007669"/>
    <property type="project" value="UniProtKB-SubCell"/>
</dbReference>
<evidence type="ECO:0000259" key="7">
    <source>
        <dbReference type="PROSITE" id="PS50811"/>
    </source>
</evidence>
<comment type="caution">
    <text evidence="8">The sequence shown here is derived from an EMBL/GenBank/DDBJ whole genome shotgun (WGS) entry which is preliminary data.</text>
</comment>
<dbReference type="Pfam" id="PF03106">
    <property type="entry name" value="WRKY"/>
    <property type="match status" value="1"/>
</dbReference>
<feature type="domain" description="WRKY" evidence="7">
    <location>
        <begin position="157"/>
        <end position="223"/>
    </location>
</feature>
<feature type="region of interest" description="Disordered" evidence="6">
    <location>
        <begin position="103"/>
        <end position="123"/>
    </location>
</feature>
<dbReference type="Gene3D" id="2.20.25.80">
    <property type="entry name" value="WRKY domain"/>
    <property type="match status" value="1"/>
</dbReference>
<evidence type="ECO:0000256" key="5">
    <source>
        <dbReference type="ARBA" id="ARBA00023242"/>
    </source>
</evidence>
<keyword evidence="2" id="KW-0805">Transcription regulation</keyword>
<proteinExistence type="predicted"/>
<dbReference type="SUPFAM" id="SSF118290">
    <property type="entry name" value="WRKY DNA-binding domain"/>
    <property type="match status" value="1"/>
</dbReference>
<dbReference type="InterPro" id="IPR044810">
    <property type="entry name" value="WRKY_plant"/>
</dbReference>
<dbReference type="SMART" id="SM00774">
    <property type="entry name" value="WRKY"/>
    <property type="match status" value="1"/>
</dbReference>
<dbReference type="InterPro" id="IPR036576">
    <property type="entry name" value="WRKY_dom_sf"/>
</dbReference>
<organism evidence="8 9">
    <name type="scientific">Oryza meyeriana var. granulata</name>
    <dbReference type="NCBI Taxonomy" id="110450"/>
    <lineage>
        <taxon>Eukaryota</taxon>
        <taxon>Viridiplantae</taxon>
        <taxon>Streptophyta</taxon>
        <taxon>Embryophyta</taxon>
        <taxon>Tracheophyta</taxon>
        <taxon>Spermatophyta</taxon>
        <taxon>Magnoliopsida</taxon>
        <taxon>Liliopsida</taxon>
        <taxon>Poales</taxon>
        <taxon>Poaceae</taxon>
        <taxon>BOP clade</taxon>
        <taxon>Oryzoideae</taxon>
        <taxon>Oryzeae</taxon>
        <taxon>Oryzinae</taxon>
        <taxon>Oryza</taxon>
        <taxon>Oryza meyeriana</taxon>
    </lineage>
</organism>
<reference evidence="8 9" key="1">
    <citation type="submission" date="2019-11" db="EMBL/GenBank/DDBJ databases">
        <title>Whole genome sequence of Oryza granulata.</title>
        <authorList>
            <person name="Li W."/>
        </authorList>
    </citation>
    <scope>NUCLEOTIDE SEQUENCE [LARGE SCALE GENOMIC DNA]</scope>
    <source>
        <strain evidence="9">cv. Menghai</strain>
        <tissue evidence="8">Leaf</tissue>
    </source>
</reference>
<accession>A0A6G1DW65</accession>
<protein>
    <recommendedName>
        <fullName evidence="7">WRKY domain-containing protein</fullName>
    </recommendedName>
</protein>
<keyword evidence="5" id="KW-0539">Nucleus</keyword>
<dbReference type="EMBL" id="SPHZ02000005">
    <property type="protein sequence ID" value="KAF0916354.1"/>
    <property type="molecule type" value="Genomic_DNA"/>
</dbReference>
<evidence type="ECO:0000256" key="3">
    <source>
        <dbReference type="ARBA" id="ARBA00023125"/>
    </source>
</evidence>
<evidence type="ECO:0000256" key="1">
    <source>
        <dbReference type="ARBA" id="ARBA00004123"/>
    </source>
</evidence>
<dbReference type="Proteomes" id="UP000479710">
    <property type="component" value="Unassembled WGS sequence"/>
</dbReference>
<evidence type="ECO:0000256" key="2">
    <source>
        <dbReference type="ARBA" id="ARBA00023015"/>
    </source>
</evidence>
<evidence type="ECO:0000313" key="9">
    <source>
        <dbReference type="Proteomes" id="UP000479710"/>
    </source>
</evidence>
<sequence length="297" mass="31669">MEMNTFAFRDEVQRDSEKVRRHQAIDDESVCLSLGLSLGLSSDSGYASKKDEVVINGGAPPLRGRPLPGRRRGQADAGNGGGEGAIVDDGYQLPLTLRCHPAGSEPTTTHAKRHKTTITSSSICGEHDGDQYRTVMAASTSTTPVKRPGRVVLRTRCSAPTVKDGCQWRKYGQKTAKGNPWPRGYYRCTAAPGCPVKKQVQRCAHDTSVLITTYDGVHNHPVTPYAAALPPSTLSELQGATTSRTVPAPAPWLPSSSWSLNPVEGVVAKAASDPKFWAAVAAAVASYVCEQSAAADR</sequence>
<dbReference type="PROSITE" id="PS50811">
    <property type="entry name" value="WRKY"/>
    <property type="match status" value="1"/>
</dbReference>
<evidence type="ECO:0000256" key="4">
    <source>
        <dbReference type="ARBA" id="ARBA00023163"/>
    </source>
</evidence>
<dbReference type="InterPro" id="IPR003657">
    <property type="entry name" value="WRKY_dom"/>
</dbReference>
<feature type="compositionally biased region" description="Low complexity" evidence="6">
    <location>
        <begin position="57"/>
        <end position="67"/>
    </location>
</feature>
<dbReference type="PANTHER" id="PTHR31429:SF116">
    <property type="entry name" value="WRKY DNA-BINDING DOMAIN SUPERFAMILY PROTEIN-RELATED"/>
    <property type="match status" value="1"/>
</dbReference>
<dbReference type="GO" id="GO:0043565">
    <property type="term" value="F:sequence-specific DNA binding"/>
    <property type="evidence" value="ECO:0007669"/>
    <property type="project" value="InterPro"/>
</dbReference>
<dbReference type="AlphaFoldDB" id="A0A6G1DW65"/>
<dbReference type="OrthoDB" id="2020995at2759"/>
<dbReference type="PANTHER" id="PTHR31429">
    <property type="entry name" value="WRKY TRANSCRIPTION FACTOR 36-RELATED"/>
    <property type="match status" value="1"/>
</dbReference>
<name>A0A6G1DW65_9ORYZ</name>
<comment type="subcellular location">
    <subcellularLocation>
        <location evidence="1">Nucleus</location>
    </subcellularLocation>
</comment>
<gene>
    <name evidence="8" type="ORF">E2562_005950</name>
</gene>
<feature type="region of interest" description="Disordered" evidence="6">
    <location>
        <begin position="56"/>
        <end position="87"/>
    </location>
</feature>